<dbReference type="Gene3D" id="3.30.1330.60">
    <property type="entry name" value="OmpA-like domain"/>
    <property type="match status" value="1"/>
</dbReference>
<dbReference type="InterPro" id="IPR006690">
    <property type="entry name" value="OMPA-like_CS"/>
</dbReference>
<name>A0ABX5PWA7_9FLAO</name>
<keyword evidence="11" id="KW-0732">Signal</keyword>
<evidence type="ECO:0000256" key="9">
    <source>
        <dbReference type="PROSITE-ProRule" id="PRU00473"/>
    </source>
</evidence>
<dbReference type="PROSITE" id="PS51123">
    <property type="entry name" value="OMPA_2"/>
    <property type="match status" value="1"/>
</dbReference>
<evidence type="ECO:0000256" key="4">
    <source>
        <dbReference type="ARBA" id="ARBA00022692"/>
    </source>
</evidence>
<organism evidence="13 14">
    <name type="scientific">Nonlabens dokdonensis</name>
    <dbReference type="NCBI Taxonomy" id="328515"/>
    <lineage>
        <taxon>Bacteria</taxon>
        <taxon>Pseudomonadati</taxon>
        <taxon>Bacteroidota</taxon>
        <taxon>Flavobacteriia</taxon>
        <taxon>Flavobacteriales</taxon>
        <taxon>Flavobacteriaceae</taxon>
        <taxon>Nonlabens</taxon>
    </lineage>
</organism>
<keyword evidence="4" id="KW-0812">Transmembrane</keyword>
<reference evidence="13 14" key="1">
    <citation type="submission" date="2018-06" db="EMBL/GenBank/DDBJ databases">
        <title>Genomic Encyclopedia of Archaeal and Bacterial Type Strains, Phase II (KMG-II): from individual species to whole genera.</title>
        <authorList>
            <person name="Goeker M."/>
        </authorList>
    </citation>
    <scope>NUCLEOTIDE SEQUENCE [LARGE SCALE GENOMIC DNA]</scope>
    <source>
        <strain evidence="13 14">DSM 17205</strain>
    </source>
</reference>
<feature type="region of interest" description="Disordered" evidence="10">
    <location>
        <begin position="244"/>
        <end position="265"/>
    </location>
</feature>
<dbReference type="Pfam" id="PF00691">
    <property type="entry name" value="OmpA"/>
    <property type="match status" value="1"/>
</dbReference>
<evidence type="ECO:0000256" key="8">
    <source>
        <dbReference type="ARBA" id="ARBA00023237"/>
    </source>
</evidence>
<keyword evidence="5" id="KW-0406">Ion transport</keyword>
<dbReference type="RefSeq" id="WP_041567249.1">
    <property type="nucleotide sequence ID" value="NZ_QKZR01000004.1"/>
</dbReference>
<keyword evidence="6" id="KW-0626">Porin</keyword>
<dbReference type="InterPro" id="IPR036737">
    <property type="entry name" value="OmpA-like_sf"/>
</dbReference>
<dbReference type="InterPro" id="IPR011250">
    <property type="entry name" value="OMP/PagP_B-barrel"/>
</dbReference>
<evidence type="ECO:0000256" key="11">
    <source>
        <dbReference type="SAM" id="SignalP"/>
    </source>
</evidence>
<dbReference type="InterPro" id="IPR006664">
    <property type="entry name" value="OMP_bac"/>
</dbReference>
<dbReference type="SUPFAM" id="SSF103088">
    <property type="entry name" value="OmpA-like"/>
    <property type="match status" value="1"/>
</dbReference>
<keyword evidence="2" id="KW-0813">Transport</keyword>
<gene>
    <name evidence="13" type="ORF">LX97_02549</name>
</gene>
<dbReference type="Proteomes" id="UP000248584">
    <property type="component" value="Unassembled WGS sequence"/>
</dbReference>
<evidence type="ECO:0000313" key="13">
    <source>
        <dbReference type="EMBL" id="PZX39183.1"/>
    </source>
</evidence>
<evidence type="ECO:0000256" key="7">
    <source>
        <dbReference type="ARBA" id="ARBA00023136"/>
    </source>
</evidence>
<evidence type="ECO:0000256" key="3">
    <source>
        <dbReference type="ARBA" id="ARBA00022452"/>
    </source>
</evidence>
<dbReference type="CDD" id="cd07185">
    <property type="entry name" value="OmpA_C-like"/>
    <property type="match status" value="1"/>
</dbReference>
<comment type="subcellular location">
    <subcellularLocation>
        <location evidence="1">Cell outer membrane</location>
        <topology evidence="1">Multi-pass membrane protein</topology>
    </subcellularLocation>
</comment>
<dbReference type="InterPro" id="IPR006665">
    <property type="entry name" value="OmpA-like"/>
</dbReference>
<evidence type="ECO:0000256" key="5">
    <source>
        <dbReference type="ARBA" id="ARBA00023065"/>
    </source>
</evidence>
<feature type="domain" description="OmpA-like" evidence="12">
    <location>
        <begin position="317"/>
        <end position="430"/>
    </location>
</feature>
<evidence type="ECO:0000256" key="1">
    <source>
        <dbReference type="ARBA" id="ARBA00004571"/>
    </source>
</evidence>
<dbReference type="PANTHER" id="PTHR30329">
    <property type="entry name" value="STATOR ELEMENT OF FLAGELLAR MOTOR COMPLEX"/>
    <property type="match status" value="1"/>
</dbReference>
<keyword evidence="8" id="KW-0998">Cell outer membrane</keyword>
<keyword evidence="3" id="KW-1134">Transmembrane beta strand</keyword>
<keyword evidence="7 9" id="KW-0472">Membrane</keyword>
<feature type="chain" id="PRO_5045894137" evidence="11">
    <location>
        <begin position="19"/>
        <end position="430"/>
    </location>
</feature>
<evidence type="ECO:0000259" key="12">
    <source>
        <dbReference type="PROSITE" id="PS51123"/>
    </source>
</evidence>
<evidence type="ECO:0000256" key="10">
    <source>
        <dbReference type="SAM" id="MobiDB-lite"/>
    </source>
</evidence>
<dbReference type="PROSITE" id="PS01068">
    <property type="entry name" value="OMPA_1"/>
    <property type="match status" value="1"/>
</dbReference>
<dbReference type="PANTHER" id="PTHR30329:SF21">
    <property type="entry name" value="LIPOPROTEIN YIAD-RELATED"/>
    <property type="match status" value="1"/>
</dbReference>
<feature type="compositionally biased region" description="Basic and acidic residues" evidence="10">
    <location>
        <begin position="255"/>
        <end position="265"/>
    </location>
</feature>
<comment type="caution">
    <text evidence="13">The sequence shown here is derived from an EMBL/GenBank/DDBJ whole genome shotgun (WGS) entry which is preliminary data.</text>
</comment>
<evidence type="ECO:0000313" key="14">
    <source>
        <dbReference type="Proteomes" id="UP000248584"/>
    </source>
</evidence>
<keyword evidence="14" id="KW-1185">Reference proteome</keyword>
<dbReference type="InterPro" id="IPR050330">
    <property type="entry name" value="Bact_OuterMem_StrucFunc"/>
</dbReference>
<protein>
    <submittedName>
        <fullName evidence="13">OOP family OmpA-OmpF porin</fullName>
    </submittedName>
</protein>
<dbReference type="SUPFAM" id="SSF56925">
    <property type="entry name" value="OMPA-like"/>
    <property type="match status" value="1"/>
</dbReference>
<proteinExistence type="predicted"/>
<sequence>MKKLLTLSLLAFSLVLNAQTTEDTESKSQQLKKWAIDIGAGVHKPVRPVSTGSFTNTPSLFQVDLGVRYMFNNKFGLNADFGYNDFRADENSRNEFDSNYYRFTLEGVINAGQFFGLNEVSNSKVGILLHGGMGVSILNVEVPIDDRDHMLNFQAGITPQLRLTDNLVLFGDLSAIGHVRQDYTFDGLPRRELRGFDGFLVNASIGLTFYLGDGNVPADFADDPLKAKVDEIAAKMDKMAMENADDDQDGVPNYLDRDNTTESGVRVDNKGRALDLNKNGIPDDMESGLDTRYATSSDLQAAVSGNNGANGNSRDLIKQLINEGYVNVYFKFNSTKPATYSLSAMNTIVKYMKDNPSASATLTGYADEIGSPEYNKNLSERRAKMVYDVLIAAGIDANRLSHNGDGEDASVNKNSAEARQLVRRVTFRVN</sequence>
<dbReference type="PRINTS" id="PR01021">
    <property type="entry name" value="OMPADOMAIN"/>
</dbReference>
<accession>A0ABX5PWA7</accession>
<evidence type="ECO:0000256" key="2">
    <source>
        <dbReference type="ARBA" id="ARBA00022448"/>
    </source>
</evidence>
<evidence type="ECO:0000256" key="6">
    <source>
        <dbReference type="ARBA" id="ARBA00023114"/>
    </source>
</evidence>
<dbReference type="EMBL" id="QKZR01000004">
    <property type="protein sequence ID" value="PZX39183.1"/>
    <property type="molecule type" value="Genomic_DNA"/>
</dbReference>
<feature type="signal peptide" evidence="11">
    <location>
        <begin position="1"/>
        <end position="18"/>
    </location>
</feature>